<dbReference type="SUPFAM" id="SSF57716">
    <property type="entry name" value="Glucocorticoid receptor-like (DNA-binding domain)"/>
    <property type="match status" value="1"/>
</dbReference>
<evidence type="ECO:0000256" key="9">
    <source>
        <dbReference type="ARBA" id="ARBA00023163"/>
    </source>
</evidence>
<dbReference type="Gene3D" id="6.20.210.20">
    <property type="entry name" value="THAP domain"/>
    <property type="match status" value="1"/>
</dbReference>
<feature type="coiled-coil region" evidence="13">
    <location>
        <begin position="128"/>
        <end position="158"/>
    </location>
</feature>
<evidence type="ECO:0000259" key="14">
    <source>
        <dbReference type="PROSITE" id="PS50950"/>
    </source>
</evidence>
<dbReference type="SMART" id="SM00980">
    <property type="entry name" value="THAP"/>
    <property type="match status" value="1"/>
</dbReference>
<protein>
    <submittedName>
        <fullName evidence="15">THAP domain-containing protein 1</fullName>
    </submittedName>
</protein>
<dbReference type="PROSITE" id="PS50950">
    <property type="entry name" value="ZF_THAP"/>
    <property type="match status" value="1"/>
</dbReference>
<keyword evidence="9" id="KW-0804">Transcription</keyword>
<dbReference type="PANTHER" id="PTHR46600">
    <property type="entry name" value="THAP DOMAIN-CONTAINING"/>
    <property type="match status" value="1"/>
</dbReference>
<evidence type="ECO:0000256" key="4">
    <source>
        <dbReference type="ARBA" id="ARBA00022771"/>
    </source>
</evidence>
<dbReference type="InterPro" id="IPR038441">
    <property type="entry name" value="THAP_Znf_sf"/>
</dbReference>
<evidence type="ECO:0000256" key="3">
    <source>
        <dbReference type="ARBA" id="ARBA00022723"/>
    </source>
</evidence>
<accession>A0AAV4E0Z8</accession>
<dbReference type="GO" id="GO:0005654">
    <property type="term" value="C:nucleoplasm"/>
    <property type="evidence" value="ECO:0007669"/>
    <property type="project" value="UniProtKB-SubCell"/>
</dbReference>
<evidence type="ECO:0000313" key="15">
    <source>
        <dbReference type="EMBL" id="GFO49766.1"/>
    </source>
</evidence>
<evidence type="ECO:0000256" key="12">
    <source>
        <dbReference type="PROSITE-ProRule" id="PRU00309"/>
    </source>
</evidence>
<sequence>MGRHCAAIGCTNSDDKNKTLSLGLTFHAFPIKRPLALKAWEHAVKRKDFKPTKYSFLCSEHFKEDDFQSQPLTVHNKVILGFQALRQARAPVAGLEPATEGSLQISERTSKPLCYRRPPIHKDIDAQTSLTRKDINKLEDQVKDLETEKRALREKLERGHCSVLTQKESSFRDLCGLTKDVFT</sequence>
<evidence type="ECO:0000256" key="1">
    <source>
        <dbReference type="ARBA" id="ARBA00004642"/>
    </source>
</evidence>
<keyword evidence="5" id="KW-0862">Zinc</keyword>
<keyword evidence="8 12" id="KW-0238">DNA-binding</keyword>
<dbReference type="SMART" id="SM00692">
    <property type="entry name" value="DM3"/>
    <property type="match status" value="1"/>
</dbReference>
<dbReference type="EMBL" id="BLXT01008499">
    <property type="protein sequence ID" value="GFO49766.1"/>
    <property type="molecule type" value="Genomic_DNA"/>
</dbReference>
<dbReference type="InterPro" id="IPR026516">
    <property type="entry name" value="THAP1/10"/>
</dbReference>
<dbReference type="PANTHER" id="PTHR46600:SF1">
    <property type="entry name" value="THAP DOMAIN-CONTAINING PROTEIN 1"/>
    <property type="match status" value="1"/>
</dbReference>
<dbReference type="Proteomes" id="UP000735302">
    <property type="component" value="Unassembled WGS sequence"/>
</dbReference>
<keyword evidence="10" id="KW-0539">Nucleus</keyword>
<proteinExistence type="inferred from homology"/>
<evidence type="ECO:0000256" key="11">
    <source>
        <dbReference type="ARBA" id="ARBA00023306"/>
    </source>
</evidence>
<dbReference type="GO" id="GO:0043565">
    <property type="term" value="F:sequence-specific DNA binding"/>
    <property type="evidence" value="ECO:0007669"/>
    <property type="project" value="InterPro"/>
</dbReference>
<keyword evidence="3" id="KW-0479">Metal-binding</keyword>
<organism evidence="15 16">
    <name type="scientific">Plakobranchus ocellatus</name>
    <dbReference type="NCBI Taxonomy" id="259542"/>
    <lineage>
        <taxon>Eukaryota</taxon>
        <taxon>Metazoa</taxon>
        <taxon>Spiralia</taxon>
        <taxon>Lophotrochozoa</taxon>
        <taxon>Mollusca</taxon>
        <taxon>Gastropoda</taxon>
        <taxon>Heterobranchia</taxon>
        <taxon>Euthyneura</taxon>
        <taxon>Panpulmonata</taxon>
        <taxon>Sacoglossa</taxon>
        <taxon>Placobranchoidea</taxon>
        <taxon>Plakobranchidae</taxon>
        <taxon>Plakobranchus</taxon>
    </lineage>
</organism>
<dbReference type="GO" id="GO:0008270">
    <property type="term" value="F:zinc ion binding"/>
    <property type="evidence" value="ECO:0007669"/>
    <property type="project" value="UniProtKB-KW"/>
</dbReference>
<gene>
    <name evidence="15" type="ORF">PoB_007627100</name>
</gene>
<keyword evidence="16" id="KW-1185">Reference proteome</keyword>
<evidence type="ECO:0000313" key="16">
    <source>
        <dbReference type="Proteomes" id="UP000735302"/>
    </source>
</evidence>
<reference evidence="15 16" key="1">
    <citation type="journal article" date="2021" name="Elife">
        <title>Chloroplast acquisition without the gene transfer in kleptoplastic sea slugs, Plakobranchus ocellatus.</title>
        <authorList>
            <person name="Maeda T."/>
            <person name="Takahashi S."/>
            <person name="Yoshida T."/>
            <person name="Shimamura S."/>
            <person name="Takaki Y."/>
            <person name="Nagai Y."/>
            <person name="Toyoda A."/>
            <person name="Suzuki Y."/>
            <person name="Arimoto A."/>
            <person name="Ishii H."/>
            <person name="Satoh N."/>
            <person name="Nishiyama T."/>
            <person name="Hasebe M."/>
            <person name="Maruyama T."/>
            <person name="Minagawa J."/>
            <person name="Obokata J."/>
            <person name="Shigenobu S."/>
        </authorList>
    </citation>
    <scope>NUCLEOTIDE SEQUENCE [LARGE SCALE GENOMIC DNA]</scope>
</reference>
<evidence type="ECO:0000256" key="10">
    <source>
        <dbReference type="ARBA" id="ARBA00023242"/>
    </source>
</evidence>
<comment type="subcellular location">
    <subcellularLocation>
        <location evidence="1">Nucleus</location>
        <location evidence="1">Nucleoplasm</location>
    </subcellularLocation>
</comment>
<comment type="similarity">
    <text evidence="2">Belongs to the THAP1 family.</text>
</comment>
<evidence type="ECO:0000256" key="7">
    <source>
        <dbReference type="ARBA" id="ARBA00023054"/>
    </source>
</evidence>
<keyword evidence="11" id="KW-0131">Cell cycle</keyword>
<evidence type="ECO:0000256" key="6">
    <source>
        <dbReference type="ARBA" id="ARBA00023015"/>
    </source>
</evidence>
<evidence type="ECO:0000256" key="8">
    <source>
        <dbReference type="ARBA" id="ARBA00023125"/>
    </source>
</evidence>
<name>A0AAV4E0Z8_9GAST</name>
<keyword evidence="7 13" id="KW-0175">Coiled coil</keyword>
<evidence type="ECO:0000256" key="5">
    <source>
        <dbReference type="ARBA" id="ARBA00022833"/>
    </source>
</evidence>
<comment type="caution">
    <text evidence="15">The sequence shown here is derived from an EMBL/GenBank/DDBJ whole genome shotgun (WGS) entry which is preliminary data.</text>
</comment>
<keyword evidence="6" id="KW-0805">Transcription regulation</keyword>
<feature type="domain" description="THAP-type" evidence="14">
    <location>
        <begin position="1"/>
        <end position="94"/>
    </location>
</feature>
<dbReference type="InterPro" id="IPR006612">
    <property type="entry name" value="THAP_Znf"/>
</dbReference>
<evidence type="ECO:0000256" key="2">
    <source>
        <dbReference type="ARBA" id="ARBA00006177"/>
    </source>
</evidence>
<dbReference type="Pfam" id="PF05485">
    <property type="entry name" value="THAP"/>
    <property type="match status" value="1"/>
</dbReference>
<keyword evidence="4 12" id="KW-0863">Zinc-finger</keyword>
<dbReference type="AlphaFoldDB" id="A0AAV4E0Z8"/>
<evidence type="ECO:0000256" key="13">
    <source>
        <dbReference type="SAM" id="Coils"/>
    </source>
</evidence>